<proteinExistence type="predicted"/>
<evidence type="ECO:0000256" key="3">
    <source>
        <dbReference type="SAM" id="Phobius"/>
    </source>
</evidence>
<keyword evidence="3" id="KW-0472">Membrane</keyword>
<accession>A0A7T5EN76</accession>
<dbReference type="Proteomes" id="UP000595847">
    <property type="component" value="Chromosome"/>
</dbReference>
<feature type="transmembrane region" description="Helical" evidence="3">
    <location>
        <begin position="490"/>
        <end position="512"/>
    </location>
</feature>
<dbReference type="PANTHER" id="PTHR37813">
    <property type="entry name" value="FELS-2 PROPHAGE PROTEIN"/>
    <property type="match status" value="1"/>
</dbReference>
<reference evidence="5 7" key="1">
    <citation type="submission" date="2020-12" db="EMBL/GenBank/DDBJ databases">
        <title>strain FJAT-54423T represents a novel species of the genus Brevibacillus.</title>
        <authorList>
            <person name="Tang R."/>
        </authorList>
    </citation>
    <scope>NUCLEOTIDE SEQUENCE [LARGE SCALE GENOMIC DNA]</scope>
    <source>
        <strain evidence="5 7">FJAT-54423</strain>
    </source>
</reference>
<evidence type="ECO:0000313" key="6">
    <source>
        <dbReference type="EMBL" id="QUO42749.1"/>
    </source>
</evidence>
<dbReference type="AlphaFoldDB" id="A0A7T5EN76"/>
<keyword evidence="8" id="KW-1185">Reference proteome</keyword>
<dbReference type="EMBL" id="CP073708">
    <property type="protein sequence ID" value="QUO42749.1"/>
    <property type="molecule type" value="Genomic_DNA"/>
</dbReference>
<feature type="coiled-coil region" evidence="2">
    <location>
        <begin position="31"/>
        <end position="58"/>
    </location>
</feature>
<dbReference type="RefSeq" id="WP_198829237.1">
    <property type="nucleotide sequence ID" value="NZ_CP066308.1"/>
</dbReference>
<evidence type="ECO:0000256" key="1">
    <source>
        <dbReference type="ARBA" id="ARBA00022612"/>
    </source>
</evidence>
<keyword evidence="3" id="KW-1133">Transmembrane helix</keyword>
<evidence type="ECO:0000259" key="4">
    <source>
        <dbReference type="Pfam" id="PF10145"/>
    </source>
</evidence>
<dbReference type="PANTHER" id="PTHR37813:SF1">
    <property type="entry name" value="FELS-2 PROPHAGE PROTEIN"/>
    <property type="match status" value="1"/>
</dbReference>
<gene>
    <name evidence="5" type="ORF">JD108_07550</name>
    <name evidence="6" type="ORF">KDJ56_07230</name>
</gene>
<keyword evidence="2" id="KW-0175">Coiled coil</keyword>
<evidence type="ECO:0000313" key="7">
    <source>
        <dbReference type="Proteomes" id="UP000595847"/>
    </source>
</evidence>
<evidence type="ECO:0000256" key="2">
    <source>
        <dbReference type="SAM" id="Coils"/>
    </source>
</evidence>
<sequence length="720" mass="78667">MARKLHEVSFAIAGKLLSSFQSSFSAASGRIKELSNTAKNTKDQLKKLEQEYKRGAVTAQQYAAAHQKLTKQLDAVIAKQKQLVSMQSRYNEVQAQQHELAGKFATVGVATSPFLLAAKQAMDFEDAMLGVAKQAQGARDENGKLTQVYFNMRDQIQKLGREIPIATNELAKMVEAGLRMGIPNEKILEFTRNTAKMATAFEMPADEIADYMGKISNVMGIPIEKLGQLGDAINWLDDNAVAKGKDIIGVLLRTGGVLKQVNMNAQQGAALASTFLSLGKSEEVAATATNALIRELAIANQQPKRFQKGLEMLGLTSEQVNKGMVKDAQGTILKVLDLINKLPKERQTEVTTLLFGKEYGDDIAALSGAVGEYRRQLSLLNDPKLTGSMGREFEARAQTTSAQLQILRNKAAEVGVTLGSALLPMVNEAFTKIGNVAIKVAEWAKANPELVKTLTQIAIALGSARLAFLSITGVINMVKIATLALNMAMAGNPIGLIVIAVSTLIGALIYLYQTNDTVRKKLNQLFALFRESPERILALLGPIGMLAAAGIKLYQNWDQIKQFASDLWVSLYNTFASGVNKVVGVLNPLIQKWNELTGSNVALLQEMALDYSVQVRKMGEAKQRRNLDIDGSHAAGISYVPNNGYLAELHRGERVLTARENRDYLSLRSPSAGAPIQVIYSPTIQANDVTGVKDLLQEDKRSFEQQYKALVRQERRLAFI</sequence>
<keyword evidence="3" id="KW-0812">Transmembrane</keyword>
<reference evidence="6" key="2">
    <citation type="submission" date="2021-04" db="EMBL/GenBank/DDBJ databases">
        <title>Brevibacillus composti FJAT-54423, complete genome.</title>
        <authorList>
            <person name="Tang R."/>
        </authorList>
    </citation>
    <scope>NUCLEOTIDE SEQUENCE</scope>
    <source>
        <strain evidence="6">FJAT-54424</strain>
    </source>
</reference>
<dbReference type="Pfam" id="PF10145">
    <property type="entry name" value="PhageMin_Tail"/>
    <property type="match status" value="1"/>
</dbReference>
<feature type="domain" description="Phage tail tape measure protein" evidence="4">
    <location>
        <begin position="153"/>
        <end position="356"/>
    </location>
</feature>
<name>A0A7T5EN76_9BACL</name>
<dbReference type="KEGG" id="bcop:JD108_07550"/>
<keyword evidence="1" id="KW-1188">Viral release from host cell</keyword>
<dbReference type="Proteomes" id="UP000677234">
    <property type="component" value="Chromosome"/>
</dbReference>
<evidence type="ECO:0000313" key="5">
    <source>
        <dbReference type="EMBL" id="QQE75723.1"/>
    </source>
</evidence>
<evidence type="ECO:0000313" key="8">
    <source>
        <dbReference type="Proteomes" id="UP000677234"/>
    </source>
</evidence>
<dbReference type="NCBIfam" id="TIGR01760">
    <property type="entry name" value="tape_meas_TP901"/>
    <property type="match status" value="1"/>
</dbReference>
<protein>
    <submittedName>
        <fullName evidence="5">Phage tail tape measure protein</fullName>
    </submittedName>
</protein>
<dbReference type="EMBL" id="CP066308">
    <property type="protein sequence ID" value="QQE75723.1"/>
    <property type="molecule type" value="Genomic_DNA"/>
</dbReference>
<organism evidence="5 7">
    <name type="scientific">Brevibacillus composti</name>
    <dbReference type="NCBI Taxonomy" id="2796470"/>
    <lineage>
        <taxon>Bacteria</taxon>
        <taxon>Bacillati</taxon>
        <taxon>Bacillota</taxon>
        <taxon>Bacilli</taxon>
        <taxon>Bacillales</taxon>
        <taxon>Paenibacillaceae</taxon>
        <taxon>Brevibacillus</taxon>
    </lineage>
</organism>
<dbReference type="InterPro" id="IPR010090">
    <property type="entry name" value="Phage_tape_meas"/>
</dbReference>